<feature type="compositionally biased region" description="Basic and acidic residues" evidence="1">
    <location>
        <begin position="281"/>
        <end position="311"/>
    </location>
</feature>
<feature type="region of interest" description="Disordered" evidence="1">
    <location>
        <begin position="281"/>
        <end position="355"/>
    </location>
</feature>
<keyword evidence="4" id="KW-1185">Reference proteome</keyword>
<organism evidence="3 4">
    <name type="scientific">Nicotiana attenuata</name>
    <name type="common">Coyote tobacco</name>
    <dbReference type="NCBI Taxonomy" id="49451"/>
    <lineage>
        <taxon>Eukaryota</taxon>
        <taxon>Viridiplantae</taxon>
        <taxon>Streptophyta</taxon>
        <taxon>Embryophyta</taxon>
        <taxon>Tracheophyta</taxon>
        <taxon>Spermatophyta</taxon>
        <taxon>Magnoliopsida</taxon>
        <taxon>eudicotyledons</taxon>
        <taxon>Gunneridae</taxon>
        <taxon>Pentapetalae</taxon>
        <taxon>asterids</taxon>
        <taxon>lamiids</taxon>
        <taxon>Solanales</taxon>
        <taxon>Solanaceae</taxon>
        <taxon>Nicotianoideae</taxon>
        <taxon>Nicotianeae</taxon>
        <taxon>Nicotiana</taxon>
    </lineage>
</organism>
<dbReference type="PANTHER" id="PTHR31286:SF164">
    <property type="entry name" value="ZINC FINGER, CCHC-TYPE"/>
    <property type="match status" value="1"/>
</dbReference>
<dbReference type="PANTHER" id="PTHR31286">
    <property type="entry name" value="GLYCINE-RICH CELL WALL STRUCTURAL PROTEIN 1.8-LIKE"/>
    <property type="match status" value="1"/>
</dbReference>
<dbReference type="InterPro" id="IPR025558">
    <property type="entry name" value="DUF4283"/>
</dbReference>
<feature type="compositionally biased region" description="Low complexity" evidence="1">
    <location>
        <begin position="15"/>
        <end position="25"/>
    </location>
</feature>
<reference evidence="3" key="1">
    <citation type="submission" date="2016-11" db="EMBL/GenBank/DDBJ databases">
        <title>The genome of Nicotiana attenuata.</title>
        <authorList>
            <person name="Xu S."/>
            <person name="Brockmoeller T."/>
            <person name="Gaquerel E."/>
            <person name="Navarro A."/>
            <person name="Kuhl H."/>
            <person name="Gase K."/>
            <person name="Ling Z."/>
            <person name="Zhou W."/>
            <person name="Kreitzer C."/>
            <person name="Stanke M."/>
            <person name="Tang H."/>
            <person name="Lyons E."/>
            <person name="Pandey P."/>
            <person name="Pandey S.P."/>
            <person name="Timmermann B."/>
            <person name="Baldwin I.T."/>
        </authorList>
    </citation>
    <scope>NUCLEOTIDE SEQUENCE [LARGE SCALE GENOMIC DNA]</scope>
    <source>
        <strain evidence="3">UT</strain>
    </source>
</reference>
<gene>
    <name evidence="3" type="ORF">A4A49_12562</name>
</gene>
<feature type="region of interest" description="Disordered" evidence="1">
    <location>
        <begin position="1"/>
        <end position="29"/>
    </location>
</feature>
<accession>A0A314LE06</accession>
<proteinExistence type="predicted"/>
<evidence type="ECO:0000256" key="1">
    <source>
        <dbReference type="SAM" id="MobiDB-lite"/>
    </source>
</evidence>
<evidence type="ECO:0000313" key="4">
    <source>
        <dbReference type="Proteomes" id="UP000187609"/>
    </source>
</evidence>
<evidence type="ECO:0000313" key="3">
    <source>
        <dbReference type="EMBL" id="OIT39782.1"/>
    </source>
</evidence>
<name>A0A314LE06_NICAT</name>
<protein>
    <recommendedName>
        <fullName evidence="2">DUF4283 domain-containing protein</fullName>
    </recommendedName>
</protein>
<feature type="compositionally biased region" description="Polar residues" evidence="1">
    <location>
        <begin position="344"/>
        <end position="355"/>
    </location>
</feature>
<dbReference type="Proteomes" id="UP000187609">
    <property type="component" value="Unassembled WGS sequence"/>
</dbReference>
<comment type="caution">
    <text evidence="3">The sequence shown here is derived from an EMBL/GenBank/DDBJ whole genome shotgun (WGS) entry which is preliminary data.</text>
</comment>
<dbReference type="EMBL" id="MJEQ01000080">
    <property type="protein sequence ID" value="OIT39782.1"/>
    <property type="molecule type" value="Genomic_DNA"/>
</dbReference>
<evidence type="ECO:0000259" key="2">
    <source>
        <dbReference type="Pfam" id="PF14111"/>
    </source>
</evidence>
<dbReference type="Gene3D" id="3.60.10.10">
    <property type="entry name" value="Endonuclease/exonuclease/phosphatase"/>
    <property type="match status" value="1"/>
</dbReference>
<sequence length="722" mass="82633">MNPPDGAPPARLGEQNTTNQPTKQTTDTDDMKILYAETIAASKQFQPPNQQARNSVTTTHSTHNGMPAVLFKASDYYGIMAEECKHTIVGRFLKPGPQIDRIRSKFKEIISIKGNVKIGVYDNFNVFLDFTNEDDFNVVWFKRVIEIEGQQMWLQRWSPDFKPQEDLPLAPVWVLLPGLPFHMHTWQYVKQVVSVVGTPLEMDLATRGKTRPRMAKVRIEIDLLEQQPDAVYVGQVFENAPQKGFIQKLEYEGVPKYCKHCRKLGHNMMNCRVLERKRELEKKDQADEVNKERREETETGEKQNSEIKTKEGATGVAGSSTEPQQSQIKQGKNRIQKEQVPNKPDTNTKADQNTAQVLVDTVKNQDTDQDTDDEFPRQQSIKSRTTKWNKVRRQKKIPKKRSKVAFKHVKNFSSPKNKTVLVPNEEILQVSSSKIKSTEGLNSDETGKERYTNDIMKEGPFDNEKSGLNTSNAMVKTSKELEWQEYVNESVSIPSEIKNLPGICLELDLNLVQQQSNNDSVSMRKEKQHHFEITAPNTVTIQIAEDQLQNDQDQDNGEEFSPSSVITVDDQQITIKIQNRVDAKSMFLTAVYAKCTANERQDLWCSLENTHMMIDGPWCIGGEFNVIMDPAEKQGGRPHRMYKSLDFSSCMDNCEVKGLGYVGPIHLNNVVKHLPRTGSDHRPLLLKCYNTNNSSIKYFKFLDFWTEPFLHELGRRCVEILY</sequence>
<dbReference type="AlphaFoldDB" id="A0A314LE06"/>
<feature type="compositionally biased region" description="Polar residues" evidence="1">
    <location>
        <begin position="317"/>
        <end position="330"/>
    </location>
</feature>
<feature type="domain" description="DUF4283" evidence="2">
    <location>
        <begin position="81"/>
        <end position="165"/>
    </location>
</feature>
<dbReference type="InterPro" id="IPR040256">
    <property type="entry name" value="At4g02000-like"/>
</dbReference>
<dbReference type="Pfam" id="PF14111">
    <property type="entry name" value="DUF4283"/>
    <property type="match status" value="1"/>
</dbReference>
<dbReference type="Gramene" id="OIT39782">
    <property type="protein sequence ID" value="OIT39782"/>
    <property type="gene ID" value="A4A49_12562"/>
</dbReference>
<dbReference type="InterPro" id="IPR036691">
    <property type="entry name" value="Endo/exonu/phosph_ase_sf"/>
</dbReference>